<evidence type="ECO:0000313" key="3">
    <source>
        <dbReference type="Proteomes" id="UP000253083"/>
    </source>
</evidence>
<keyword evidence="2" id="KW-0456">Lyase</keyword>
<dbReference type="InterPro" id="IPR037523">
    <property type="entry name" value="VOC_core"/>
</dbReference>
<keyword evidence="2" id="KW-0223">Dioxygenase</keyword>
<dbReference type="Pfam" id="PF00903">
    <property type="entry name" value="Glyoxalase"/>
    <property type="match status" value="1"/>
</dbReference>
<dbReference type="Proteomes" id="UP000253083">
    <property type="component" value="Unassembled WGS sequence"/>
</dbReference>
<dbReference type="EMBL" id="QNRT01000007">
    <property type="protein sequence ID" value="RBP48429.1"/>
    <property type="molecule type" value="Genomic_DNA"/>
</dbReference>
<keyword evidence="3" id="KW-1185">Reference proteome</keyword>
<dbReference type="GO" id="GO:0016829">
    <property type="term" value="F:lyase activity"/>
    <property type="evidence" value="ECO:0007669"/>
    <property type="project" value="UniProtKB-KW"/>
</dbReference>
<evidence type="ECO:0000259" key="1">
    <source>
        <dbReference type="PROSITE" id="PS51819"/>
    </source>
</evidence>
<dbReference type="PANTHER" id="PTHR36437">
    <property type="entry name" value="GLYOXALASE/BLEOMYCIN RESISTANCE PROTEIN/DIOXYGENASE"/>
    <property type="match status" value="1"/>
</dbReference>
<dbReference type="GO" id="GO:0051213">
    <property type="term" value="F:dioxygenase activity"/>
    <property type="evidence" value="ECO:0007669"/>
    <property type="project" value="UniProtKB-KW"/>
</dbReference>
<dbReference type="SUPFAM" id="SSF54593">
    <property type="entry name" value="Glyoxalase/Bleomycin resistance protein/Dihydroxybiphenyl dioxygenase"/>
    <property type="match status" value="1"/>
</dbReference>
<feature type="domain" description="VOC" evidence="1">
    <location>
        <begin position="4"/>
        <end position="129"/>
    </location>
</feature>
<reference evidence="2 3" key="1">
    <citation type="submission" date="2018-06" db="EMBL/GenBank/DDBJ databases">
        <title>Genomic Encyclopedia of Type Strains, Phase IV (KMG-IV): sequencing the most valuable type-strain genomes for metagenomic binning, comparative biology and taxonomic classification.</title>
        <authorList>
            <person name="Goeker M."/>
        </authorList>
    </citation>
    <scope>NUCLEOTIDE SEQUENCE [LARGE SCALE GENOMIC DNA]</scope>
    <source>
        <strain evidence="2 3">DSM 24032</strain>
    </source>
</reference>
<dbReference type="InterPro" id="IPR004360">
    <property type="entry name" value="Glyas_Fos-R_dOase_dom"/>
</dbReference>
<comment type="caution">
    <text evidence="2">The sequence shown here is derived from an EMBL/GenBank/DDBJ whole genome shotgun (WGS) entry which is preliminary data.</text>
</comment>
<keyword evidence="2" id="KW-0560">Oxidoreductase</keyword>
<dbReference type="Gene3D" id="3.10.180.10">
    <property type="entry name" value="2,3-Dihydroxybiphenyl 1,2-Dioxygenase, domain 1"/>
    <property type="match status" value="1"/>
</dbReference>
<organism evidence="2 3">
    <name type="scientific">Arenicella xantha</name>
    <dbReference type="NCBI Taxonomy" id="644221"/>
    <lineage>
        <taxon>Bacteria</taxon>
        <taxon>Pseudomonadati</taxon>
        <taxon>Pseudomonadota</taxon>
        <taxon>Gammaproteobacteria</taxon>
        <taxon>Arenicellales</taxon>
        <taxon>Arenicellaceae</taxon>
        <taxon>Arenicella</taxon>
    </lineage>
</organism>
<gene>
    <name evidence="2" type="ORF">DFR28_10731</name>
</gene>
<dbReference type="RefSeq" id="WP_113955690.1">
    <property type="nucleotide sequence ID" value="NZ_QNRT01000007.1"/>
</dbReference>
<dbReference type="PANTHER" id="PTHR36437:SF2">
    <property type="entry name" value="GLYOXALASE_BLEOMYCIN RESISTANCE PROTEIN_DIOXYGENASE"/>
    <property type="match status" value="1"/>
</dbReference>
<dbReference type="AlphaFoldDB" id="A0A395JFA8"/>
<dbReference type="PROSITE" id="PS51819">
    <property type="entry name" value="VOC"/>
    <property type="match status" value="1"/>
</dbReference>
<sequence>MKQHIGLVSFVVPDYDPAIDFFVDKLGFELVEDTQIESENKRWVVVKPTGCDGSALLLARATKSAQLEAIGNQTGGRVFLFLYTDDFWRDYQLYQSRGIEFVREPKTTEYGTVAVFEDFVGNQWDLIQPAD</sequence>
<name>A0A395JFA8_9GAMM</name>
<dbReference type="InterPro" id="IPR029068">
    <property type="entry name" value="Glyas_Bleomycin-R_OHBP_Dase"/>
</dbReference>
<proteinExistence type="predicted"/>
<evidence type="ECO:0000313" key="2">
    <source>
        <dbReference type="EMBL" id="RBP48429.1"/>
    </source>
</evidence>
<protein>
    <submittedName>
        <fullName evidence="2">Catechol 2,3-dioxygenase-like lactoylglutathione lyase family enzyme</fullName>
    </submittedName>
</protein>
<dbReference type="OrthoDB" id="9794917at2"/>
<accession>A0A395JFA8</accession>
<dbReference type="InParanoid" id="A0A395JFA8"/>